<dbReference type="AlphaFoldDB" id="A0A193LDM1"/>
<evidence type="ECO:0000256" key="1">
    <source>
        <dbReference type="SAM" id="MobiDB-lite"/>
    </source>
</evidence>
<proteinExistence type="predicted"/>
<accession>A0A193LDM1</accession>
<reference evidence="2 3" key="1">
    <citation type="submission" date="2016-06" db="EMBL/GenBank/DDBJ databases">
        <title>Complete genome sequence of a deep-branching marine Gamma Proteobacterium Woeseia oceani type strain XK5.</title>
        <authorList>
            <person name="Mu D."/>
            <person name="Du Z."/>
        </authorList>
    </citation>
    <scope>NUCLEOTIDE SEQUENCE [LARGE SCALE GENOMIC DNA]</scope>
    <source>
        <strain evidence="2 3">XK5</strain>
    </source>
</reference>
<protein>
    <recommendedName>
        <fullName evidence="4">DUF4136 domain-containing protein</fullName>
    </recommendedName>
</protein>
<keyword evidence="3" id="KW-1185">Reference proteome</keyword>
<evidence type="ECO:0000313" key="3">
    <source>
        <dbReference type="Proteomes" id="UP000092695"/>
    </source>
</evidence>
<sequence length="245" mass="26455">MGLVLSVSACGTLYELDVSAHKSNVSAPGNTYIILSNDQDFPLESPQFDQYASQLERAMAEHGYQRIAEDQLNAASFAIYVSADISDPKKSYHTVSRAMYETPYTQGASAAARNTGSSSSGGQGAQSAGQPTVLDLPPVEQLSGYEQNAFATTVFTKHMSLVAVDLQKYLSDIKQRGRSNAVPEELWSVDVETTGSVDDLLEAVPVMIAAAEPYLGDSTEEQVRISLSEGDKRVRRIRAAHSINN</sequence>
<dbReference type="EMBL" id="CP016268">
    <property type="protein sequence ID" value="ANO50607.1"/>
    <property type="molecule type" value="Genomic_DNA"/>
</dbReference>
<gene>
    <name evidence="2" type="ORF">BA177_04735</name>
</gene>
<dbReference type="KEGG" id="woc:BA177_04735"/>
<name>A0A193LDM1_9GAMM</name>
<evidence type="ECO:0008006" key="4">
    <source>
        <dbReference type="Google" id="ProtNLM"/>
    </source>
</evidence>
<feature type="region of interest" description="Disordered" evidence="1">
    <location>
        <begin position="109"/>
        <end position="136"/>
    </location>
</feature>
<dbReference type="Proteomes" id="UP000092695">
    <property type="component" value="Chromosome"/>
</dbReference>
<evidence type="ECO:0000313" key="2">
    <source>
        <dbReference type="EMBL" id="ANO50607.1"/>
    </source>
</evidence>
<organism evidence="2 3">
    <name type="scientific">Woeseia oceani</name>
    <dbReference type="NCBI Taxonomy" id="1548547"/>
    <lineage>
        <taxon>Bacteria</taxon>
        <taxon>Pseudomonadati</taxon>
        <taxon>Pseudomonadota</taxon>
        <taxon>Gammaproteobacteria</taxon>
        <taxon>Woeseiales</taxon>
        <taxon>Woeseiaceae</taxon>
        <taxon>Woeseia</taxon>
    </lineage>
</organism>